<comment type="similarity">
    <text evidence="1 4">Belongs to the glycosyl hydrolase 1 family.</text>
</comment>
<dbReference type="Gene3D" id="3.20.20.80">
    <property type="entry name" value="Glycosidases"/>
    <property type="match status" value="1"/>
</dbReference>
<evidence type="ECO:0008006" key="9">
    <source>
        <dbReference type="Google" id="ProtNLM"/>
    </source>
</evidence>
<feature type="active site" description="Nucleophile" evidence="3">
    <location>
        <position position="416"/>
    </location>
</feature>
<dbReference type="InterPro" id="IPR017853">
    <property type="entry name" value="GH"/>
</dbReference>
<dbReference type="PROSITE" id="PS00653">
    <property type="entry name" value="GLYCOSYL_HYDROL_F1_2"/>
    <property type="match status" value="1"/>
</dbReference>
<proteinExistence type="inferred from homology"/>
<keyword evidence="6" id="KW-0732">Signal</keyword>
<reference evidence="7" key="1">
    <citation type="journal article" date="2023" name="Plant Biotechnol. J.">
        <title>Chromosome-level wild Hevea brasiliensis genome provides new tools for genomic-assisted breeding and valuable loci to elevate rubber yield.</title>
        <authorList>
            <person name="Cheng H."/>
            <person name="Song X."/>
            <person name="Hu Y."/>
            <person name="Wu T."/>
            <person name="Yang Q."/>
            <person name="An Z."/>
            <person name="Feng S."/>
            <person name="Deng Z."/>
            <person name="Wu W."/>
            <person name="Zeng X."/>
            <person name="Tu M."/>
            <person name="Wang X."/>
            <person name="Huang H."/>
        </authorList>
    </citation>
    <scope>NUCLEOTIDE SEQUENCE</scope>
    <source>
        <strain evidence="7">MT/VB/25A 57/8</strain>
    </source>
</reference>
<evidence type="ECO:0000313" key="8">
    <source>
        <dbReference type="Proteomes" id="UP001174677"/>
    </source>
</evidence>
<dbReference type="PROSITE" id="PS00572">
    <property type="entry name" value="GLYCOSYL_HYDROL_F1_1"/>
    <property type="match status" value="1"/>
</dbReference>
<protein>
    <recommendedName>
        <fullName evidence="9">Beta-glucosidase</fullName>
    </recommendedName>
</protein>
<organism evidence="7 8">
    <name type="scientific">Hevea brasiliensis</name>
    <name type="common">Para rubber tree</name>
    <name type="synonym">Siphonia brasiliensis</name>
    <dbReference type="NCBI Taxonomy" id="3981"/>
    <lineage>
        <taxon>Eukaryota</taxon>
        <taxon>Viridiplantae</taxon>
        <taxon>Streptophyta</taxon>
        <taxon>Embryophyta</taxon>
        <taxon>Tracheophyta</taxon>
        <taxon>Spermatophyta</taxon>
        <taxon>Magnoliopsida</taxon>
        <taxon>eudicotyledons</taxon>
        <taxon>Gunneridae</taxon>
        <taxon>Pentapetalae</taxon>
        <taxon>rosids</taxon>
        <taxon>fabids</taxon>
        <taxon>Malpighiales</taxon>
        <taxon>Euphorbiaceae</taxon>
        <taxon>Crotonoideae</taxon>
        <taxon>Micrandreae</taxon>
        <taxon>Hevea</taxon>
    </lineage>
</organism>
<sequence length="525" mass="59887">MNIQPLPLLFFLLSSCLWGSADGFQSYLHNSIALSRSSFPKDFMFGAATSAYQIEGAANTDGRKPSIWDTFTKEHPEKISDHSSGDVAEDFYHRYKEDIAVIKEIGLNSFRFSISWPRVLPFGRVSAGVNPEGVNFYNSMINELLSNGIEPFITLFHWDLPQALQDEYGGFLSPKIVDDYRDYVDFCFEEFGDRVKYWVSLNEPNYFSCFGYALGATAPGRCSNYIGNCRNGNSATEPYIVIHHMILCHASALKLYRLKYQASQKGTIGIIVTAFWKEPKFDTIASRKAASRGLDFTIGWLLHPLTYGDYPESMRTLVGDRLPKFTEEQSQMIKGCIEFVGVNYYTARYVDESTSSTSVNLSYTTDSQVIESTEKNGIPIGQQAGSTWIYIYPEGLREMVFYIKRNYNDPSIYITENGMADNYSMSINDLLNDSLRIKYHYLHLSYLLQAIKEGADVRGYYVWSFLDDFEWEFGYTFRYGLTYIDYTNGLKRIPKSSAFWFQNFLHGENVTTGSSSLLDSEKSSI</sequence>
<dbReference type="Proteomes" id="UP001174677">
    <property type="component" value="Chromosome 14"/>
</dbReference>
<name>A0ABQ9L596_HEVBR</name>
<evidence type="ECO:0000256" key="6">
    <source>
        <dbReference type="SAM" id="SignalP"/>
    </source>
</evidence>
<keyword evidence="5" id="KW-0326">Glycosidase</keyword>
<dbReference type="EMBL" id="JARPOI010000014">
    <property type="protein sequence ID" value="KAJ9158702.1"/>
    <property type="molecule type" value="Genomic_DNA"/>
</dbReference>
<dbReference type="SUPFAM" id="SSF51445">
    <property type="entry name" value="(Trans)glycosidases"/>
    <property type="match status" value="1"/>
</dbReference>
<dbReference type="PRINTS" id="PR00131">
    <property type="entry name" value="GLHYDRLASE1"/>
</dbReference>
<dbReference type="InterPro" id="IPR018120">
    <property type="entry name" value="Glyco_hydro_1_AS"/>
</dbReference>
<evidence type="ECO:0000256" key="3">
    <source>
        <dbReference type="PROSITE-ProRule" id="PRU10055"/>
    </source>
</evidence>
<dbReference type="Pfam" id="PF00232">
    <property type="entry name" value="Glyco_hydro_1"/>
    <property type="match status" value="1"/>
</dbReference>
<evidence type="ECO:0000256" key="2">
    <source>
        <dbReference type="ARBA" id="ARBA00022801"/>
    </source>
</evidence>
<dbReference type="PANTHER" id="PTHR10353:SF44">
    <property type="entry name" value="BETA-GLUCOSIDASE 17"/>
    <property type="match status" value="1"/>
</dbReference>
<dbReference type="InterPro" id="IPR033132">
    <property type="entry name" value="GH_1_N_CS"/>
</dbReference>
<dbReference type="PANTHER" id="PTHR10353">
    <property type="entry name" value="GLYCOSYL HYDROLASE"/>
    <property type="match status" value="1"/>
</dbReference>
<keyword evidence="2 5" id="KW-0378">Hydrolase</keyword>
<evidence type="ECO:0000256" key="5">
    <source>
        <dbReference type="RuleBase" id="RU004468"/>
    </source>
</evidence>
<evidence type="ECO:0000256" key="4">
    <source>
        <dbReference type="RuleBase" id="RU003690"/>
    </source>
</evidence>
<evidence type="ECO:0000313" key="7">
    <source>
        <dbReference type="EMBL" id="KAJ9158702.1"/>
    </source>
</evidence>
<keyword evidence="8" id="KW-1185">Reference proteome</keyword>
<feature type="signal peptide" evidence="6">
    <location>
        <begin position="1"/>
        <end position="23"/>
    </location>
</feature>
<dbReference type="InterPro" id="IPR001360">
    <property type="entry name" value="Glyco_hydro_1"/>
</dbReference>
<comment type="caution">
    <text evidence="7">The sequence shown here is derived from an EMBL/GenBank/DDBJ whole genome shotgun (WGS) entry which is preliminary data.</text>
</comment>
<evidence type="ECO:0000256" key="1">
    <source>
        <dbReference type="ARBA" id="ARBA00010838"/>
    </source>
</evidence>
<feature type="chain" id="PRO_5046025855" description="Beta-glucosidase" evidence="6">
    <location>
        <begin position="24"/>
        <end position="525"/>
    </location>
</feature>
<accession>A0ABQ9L596</accession>
<gene>
    <name evidence="7" type="ORF">P3X46_024263</name>
</gene>